<dbReference type="RefSeq" id="WP_189164622.1">
    <property type="nucleotide sequence ID" value="NZ_BMNT01000022.1"/>
</dbReference>
<dbReference type="SUPFAM" id="SSF52540">
    <property type="entry name" value="P-loop containing nucleoside triphosphate hydrolases"/>
    <property type="match status" value="2"/>
</dbReference>
<protein>
    <submittedName>
        <fullName evidence="2">Uncharacterized protein</fullName>
    </submittedName>
</protein>
<dbReference type="InterPro" id="IPR027417">
    <property type="entry name" value="P-loop_NTPase"/>
</dbReference>
<accession>A0A917R7H8</accession>
<evidence type="ECO:0000313" key="2">
    <source>
        <dbReference type="EMBL" id="GGK94181.1"/>
    </source>
</evidence>
<reference evidence="2" key="1">
    <citation type="journal article" date="2014" name="Int. J. Syst. Evol. Microbiol.">
        <title>Complete genome sequence of Corynebacterium casei LMG S-19264T (=DSM 44701T), isolated from a smear-ripened cheese.</title>
        <authorList>
            <consortium name="US DOE Joint Genome Institute (JGI-PGF)"/>
            <person name="Walter F."/>
            <person name="Albersmeier A."/>
            <person name="Kalinowski J."/>
            <person name="Ruckert C."/>
        </authorList>
    </citation>
    <scope>NUCLEOTIDE SEQUENCE</scope>
    <source>
        <strain evidence="2">JCM 13064</strain>
    </source>
</reference>
<keyword evidence="1" id="KW-0175">Coiled coil</keyword>
<evidence type="ECO:0000313" key="3">
    <source>
        <dbReference type="Proteomes" id="UP000645217"/>
    </source>
</evidence>
<gene>
    <name evidence="2" type="ORF">GCM10007964_40770</name>
</gene>
<evidence type="ECO:0000256" key="1">
    <source>
        <dbReference type="SAM" id="Coils"/>
    </source>
</evidence>
<feature type="coiled-coil region" evidence="1">
    <location>
        <begin position="512"/>
        <end position="539"/>
    </location>
</feature>
<organism evidence="2 3">
    <name type="scientific">Sphaerisporangium melleum</name>
    <dbReference type="NCBI Taxonomy" id="321316"/>
    <lineage>
        <taxon>Bacteria</taxon>
        <taxon>Bacillati</taxon>
        <taxon>Actinomycetota</taxon>
        <taxon>Actinomycetes</taxon>
        <taxon>Streptosporangiales</taxon>
        <taxon>Streptosporangiaceae</taxon>
        <taxon>Sphaerisporangium</taxon>
    </lineage>
</organism>
<dbReference type="Proteomes" id="UP000645217">
    <property type="component" value="Unassembled WGS sequence"/>
</dbReference>
<dbReference type="AlphaFoldDB" id="A0A917R7H8"/>
<sequence length="711" mass="76376">MESSGPEVPVTYTLRLGDEADPTAVTVVTPAFRRAFDFVDAYLATGEGEVGESGRALAIIGGLGTGKSHLARSVIDRIRKRQEDAIVLRLDTPHTGFGFLFRNVLIEQFGKDRLHDLVIDYYAQVTAAKLPTGEGEDHLSASIRAGLLAGTVDPRKVIEHYHLAQATLVGELRRRLSHLPEHAPYATALALMVMDDLVDPVWEWLSGGPPGQELRDRGVTHQLATPADAYNTLAVLAFLAGRMDRRLVLVIDEFEKLLGAPGPWEQAALNSFDELVQVFIETRSLPVFCGMTDSLAKLPPGLLQRTRVLTPTPFGATEMAELLGKRGREVSASLAGGLVEMSDGNPREALSLYRRSEAIVAGRGGGGSVTTAVLREAVRQRSQVPAEQVTGAVRTLLEESGLDFRSSIVLTGGADPVDFWIPYGDGSAAIAVLVTRSLLRKGEEVYLRAQVDAAREAAVPCEVIVVVNGHLTARMRAEVSGLTGRQPLVFDLPGFGTAFRSAVDAAVRRLAAAADEGALDGLRRQMDRLSRQQTATQNMMDNLLESVAGLKTSAPGTGRPAPPLPARIAAQFDDAAADTDPSGDLGGILTELFDDPGNTEVSVRARRRLSSRELVEAAGTVWLQRQLLDAFRERLSAFLGGAGPGPLTSAQEEELLAMCRTFEVSVQALPPAPISAPVWRDPRSSARPARGRALDELGRRVLSEVRTGTRG</sequence>
<reference evidence="2" key="2">
    <citation type="submission" date="2020-09" db="EMBL/GenBank/DDBJ databases">
        <authorList>
            <person name="Sun Q."/>
            <person name="Ohkuma M."/>
        </authorList>
    </citation>
    <scope>NUCLEOTIDE SEQUENCE</scope>
    <source>
        <strain evidence="2">JCM 13064</strain>
    </source>
</reference>
<comment type="caution">
    <text evidence="2">The sequence shown here is derived from an EMBL/GenBank/DDBJ whole genome shotgun (WGS) entry which is preliminary data.</text>
</comment>
<name>A0A917R7H8_9ACTN</name>
<proteinExistence type="predicted"/>
<dbReference type="EMBL" id="BMNT01000022">
    <property type="protein sequence ID" value="GGK94181.1"/>
    <property type="molecule type" value="Genomic_DNA"/>
</dbReference>
<keyword evidence="3" id="KW-1185">Reference proteome</keyword>